<dbReference type="InterPro" id="IPR050695">
    <property type="entry name" value="N-acetylmuramoyl_amidase_3"/>
</dbReference>
<dbReference type="GO" id="GO:0030288">
    <property type="term" value="C:outer membrane-bounded periplasmic space"/>
    <property type="evidence" value="ECO:0007669"/>
    <property type="project" value="TreeGrafter"/>
</dbReference>
<dbReference type="AlphaFoldDB" id="A0A221V244"/>
<dbReference type="InterPro" id="IPR002508">
    <property type="entry name" value="MurNAc-LAA_cat"/>
</dbReference>
<dbReference type="CDD" id="cd02696">
    <property type="entry name" value="MurNAc-LAA"/>
    <property type="match status" value="1"/>
</dbReference>
<keyword evidence="3 5" id="KW-0378">Hydrolase</keyword>
<dbReference type="Proteomes" id="UP000204551">
    <property type="component" value="Chromosome"/>
</dbReference>
<evidence type="ECO:0000256" key="3">
    <source>
        <dbReference type="ARBA" id="ARBA00022801"/>
    </source>
</evidence>
<proteinExistence type="predicted"/>
<dbReference type="Pfam" id="PF01520">
    <property type="entry name" value="Amidase_3"/>
    <property type="match status" value="1"/>
</dbReference>
<evidence type="ECO:0000259" key="4">
    <source>
        <dbReference type="SMART" id="SM00646"/>
    </source>
</evidence>
<evidence type="ECO:0000256" key="2">
    <source>
        <dbReference type="ARBA" id="ARBA00011901"/>
    </source>
</evidence>
<comment type="catalytic activity">
    <reaction evidence="1">
        <text>Hydrolyzes the link between N-acetylmuramoyl residues and L-amino acid residues in certain cell-wall glycopeptides.</text>
        <dbReference type="EC" id="3.5.1.28"/>
    </reaction>
</comment>
<name>A0A221V244_9FLAO</name>
<dbReference type="RefSeq" id="WP_093980677.1">
    <property type="nucleotide sequence ID" value="NZ_CP022515.1"/>
</dbReference>
<dbReference type="EC" id="3.5.1.28" evidence="2"/>
<dbReference type="PANTHER" id="PTHR30404:SF0">
    <property type="entry name" value="N-ACETYLMURAMOYL-L-ALANINE AMIDASE AMIC"/>
    <property type="match status" value="1"/>
</dbReference>
<evidence type="ECO:0000313" key="6">
    <source>
        <dbReference type="Proteomes" id="UP000204551"/>
    </source>
</evidence>
<accession>A0A221V244</accession>
<evidence type="ECO:0000256" key="1">
    <source>
        <dbReference type="ARBA" id="ARBA00001561"/>
    </source>
</evidence>
<dbReference type="EMBL" id="CP022515">
    <property type="protein sequence ID" value="ASO07456.1"/>
    <property type="molecule type" value="Genomic_DNA"/>
</dbReference>
<organism evidence="5 6">
    <name type="scientific">Arenibacter algicola</name>
    <dbReference type="NCBI Taxonomy" id="616991"/>
    <lineage>
        <taxon>Bacteria</taxon>
        <taxon>Pseudomonadati</taxon>
        <taxon>Bacteroidota</taxon>
        <taxon>Flavobacteriia</taxon>
        <taxon>Flavobacteriales</taxon>
        <taxon>Flavobacteriaceae</taxon>
        <taxon>Arenibacter</taxon>
    </lineage>
</organism>
<dbReference type="SUPFAM" id="SSF53187">
    <property type="entry name" value="Zn-dependent exopeptidases"/>
    <property type="match status" value="1"/>
</dbReference>
<gene>
    <name evidence="5" type="ORF">AREALGSMS7_04050</name>
</gene>
<evidence type="ECO:0000313" key="5">
    <source>
        <dbReference type="EMBL" id="ASO07456.1"/>
    </source>
</evidence>
<dbReference type="SMART" id="SM00646">
    <property type="entry name" value="Ami_3"/>
    <property type="match status" value="1"/>
</dbReference>
<feature type="domain" description="MurNAc-LAA" evidence="4">
    <location>
        <begin position="94"/>
        <end position="209"/>
    </location>
</feature>
<reference evidence="5 6" key="1">
    <citation type="submission" date="2017-07" db="EMBL/GenBank/DDBJ databases">
        <title>Genome Sequence of Arenibacter algicola Strain SMS7 Isolated from a culture of the Diatom Skeletonema marinoi.</title>
        <authorList>
            <person name="Topel M."/>
            <person name="Pinder M.I.M."/>
            <person name="Johansson O.N."/>
            <person name="Kourtchenko O."/>
            <person name="Godhe A."/>
            <person name="Clarke A.K."/>
        </authorList>
    </citation>
    <scope>NUCLEOTIDE SEQUENCE [LARGE SCALE GENOMIC DNA]</scope>
    <source>
        <strain evidence="5 6">SMS7</strain>
    </source>
</reference>
<sequence>MSWTGGKNVISWFLLLQMCLSFGQGEPTKKVLVIDPGHGGKDSGARGVHGVFEKDVVLYIAKEIHRLNHLILDNKFEIYLTRYTDTLISLSDRASLARALKSDLFISLHCNSARTGASGMEVFVPEMHNPHIVSSQELAVSILYESSNKLGIRRRGVKRANFQVQRETMDQCPSILIETGFITHADEALYFKDQRNIKAVALTILLGIYKYLHGAGRN</sequence>
<protein>
    <recommendedName>
        <fullName evidence="2">N-acetylmuramoyl-L-alanine amidase</fullName>
        <ecNumber evidence="2">3.5.1.28</ecNumber>
    </recommendedName>
</protein>
<dbReference type="GO" id="GO:0009253">
    <property type="term" value="P:peptidoglycan catabolic process"/>
    <property type="evidence" value="ECO:0007669"/>
    <property type="project" value="InterPro"/>
</dbReference>
<dbReference type="GO" id="GO:0008745">
    <property type="term" value="F:N-acetylmuramoyl-L-alanine amidase activity"/>
    <property type="evidence" value="ECO:0007669"/>
    <property type="project" value="UniProtKB-EC"/>
</dbReference>
<dbReference type="KEGG" id="aalg:AREALGSMS7_04050"/>
<dbReference type="PANTHER" id="PTHR30404">
    <property type="entry name" value="N-ACETYLMURAMOYL-L-ALANINE AMIDASE"/>
    <property type="match status" value="1"/>
</dbReference>
<dbReference type="Gene3D" id="3.40.630.40">
    <property type="entry name" value="Zn-dependent exopeptidases"/>
    <property type="match status" value="1"/>
</dbReference>